<dbReference type="GO" id="GO:0015833">
    <property type="term" value="P:peptide transport"/>
    <property type="evidence" value="ECO:0007669"/>
    <property type="project" value="TreeGrafter"/>
</dbReference>
<proteinExistence type="inferred from homology"/>
<organism evidence="6 7">
    <name type="scientific">Desulfolutivibrio sulfodismutans</name>
    <dbReference type="NCBI Taxonomy" id="63561"/>
    <lineage>
        <taxon>Bacteria</taxon>
        <taxon>Pseudomonadati</taxon>
        <taxon>Thermodesulfobacteriota</taxon>
        <taxon>Desulfovibrionia</taxon>
        <taxon>Desulfovibrionales</taxon>
        <taxon>Desulfovibrionaceae</taxon>
        <taxon>Desulfolutivibrio</taxon>
    </lineage>
</organism>
<keyword evidence="7" id="KW-1185">Reference proteome</keyword>
<dbReference type="PANTHER" id="PTHR30290:SF9">
    <property type="entry name" value="OLIGOPEPTIDE-BINDING PROTEIN APPA"/>
    <property type="match status" value="1"/>
</dbReference>
<dbReference type="PROSITE" id="PS01040">
    <property type="entry name" value="SBP_BACTERIAL_5"/>
    <property type="match status" value="1"/>
</dbReference>
<dbReference type="PANTHER" id="PTHR30290">
    <property type="entry name" value="PERIPLASMIC BINDING COMPONENT OF ABC TRANSPORTER"/>
    <property type="match status" value="1"/>
</dbReference>
<dbReference type="InterPro" id="IPR039424">
    <property type="entry name" value="SBP_5"/>
</dbReference>
<dbReference type="Gene3D" id="3.10.105.10">
    <property type="entry name" value="Dipeptide-binding Protein, Domain 3"/>
    <property type="match status" value="1"/>
</dbReference>
<dbReference type="InterPro" id="IPR030678">
    <property type="entry name" value="Peptide/Ni-bd"/>
</dbReference>
<dbReference type="GO" id="GO:1904680">
    <property type="term" value="F:peptide transmembrane transporter activity"/>
    <property type="evidence" value="ECO:0007669"/>
    <property type="project" value="TreeGrafter"/>
</dbReference>
<dbReference type="Gene3D" id="3.40.190.10">
    <property type="entry name" value="Periplasmic binding protein-like II"/>
    <property type="match status" value="1"/>
</dbReference>
<dbReference type="PIRSF" id="PIRSF002741">
    <property type="entry name" value="MppA"/>
    <property type="match status" value="1"/>
</dbReference>
<comment type="similarity">
    <text evidence="1">Belongs to the bacterial solute-binding protein 5 family.</text>
</comment>
<comment type="caution">
    <text evidence="6">The sequence shown here is derived from an EMBL/GenBank/DDBJ whole genome shotgun (WGS) entry which is preliminary data.</text>
</comment>
<dbReference type="CDD" id="cd08518">
    <property type="entry name" value="PBP2_NikA_DppA_OppA_like_19"/>
    <property type="match status" value="1"/>
</dbReference>
<feature type="chain" id="PRO_5029619005" evidence="4">
    <location>
        <begin position="29"/>
        <end position="529"/>
    </location>
</feature>
<evidence type="ECO:0000256" key="2">
    <source>
        <dbReference type="ARBA" id="ARBA00022448"/>
    </source>
</evidence>
<protein>
    <submittedName>
        <fullName evidence="6">ABC transporter substrate-binding protein</fullName>
    </submittedName>
</protein>
<dbReference type="GO" id="GO:0043190">
    <property type="term" value="C:ATP-binding cassette (ABC) transporter complex"/>
    <property type="evidence" value="ECO:0007669"/>
    <property type="project" value="InterPro"/>
</dbReference>
<dbReference type="InterPro" id="IPR023765">
    <property type="entry name" value="SBP_5_CS"/>
</dbReference>
<feature type="domain" description="Solute-binding protein family 5" evidence="5">
    <location>
        <begin position="74"/>
        <end position="409"/>
    </location>
</feature>
<sequence>MTGMRKAAWVLCAAFVLAAFATGATAFAKDKPAELVLAVGGENEEGFDPLVGWGQYGHPLFQSTLLKRDVNLNIVNDLAESATLSPDGLVWTVTIRKDAKFSDGAPLTAEDVAFTFNKAAEAAGKTDVTALKEAVATGPYTVELRLKEPQITFVGHLVTLGIVPKHAYGEGYGRNPIGSGPYKLVSWTEGQQMVVEANPHYYGKKPEFTRLVFLFTGEDTSFAAAQAGKVQVVGVPSSLAKQQVPGMVLRRVKSVDNRGLMFPMVPDKGEKTPTGFPIGNNVTSDPAIRKAVNYAIDRKALVEGVLEGFGSPASGVVDNLPWEQTSARFTDNDPAKAKEILAAAGWKPGSDGILEKNGVKAEFTVVYNAKDSLRQNLALAVSGMLRKIGINVVPKGVSWDEIKKNLTHSNVVVYGFGDHSPLEMYKLYHSRGDLNIYNAGLYKNPVVDQNLDKAMAAPSFEASIPFWKAAQWDGTTGFAVPGDAAWAWMVNLDHTYFIDENLDVGVSQMEPHGHGWPITANIEQWTWKK</sequence>
<dbReference type="Pfam" id="PF00496">
    <property type="entry name" value="SBP_bac_5"/>
    <property type="match status" value="1"/>
</dbReference>
<name>A0A7K3NNM5_9BACT</name>
<reference evidence="6 7" key="1">
    <citation type="submission" date="2020-02" db="EMBL/GenBank/DDBJ databases">
        <title>Comparative genomics of sulfur disproportionating microorganisms.</title>
        <authorList>
            <person name="Ward L.M."/>
            <person name="Bertran E."/>
            <person name="Johnston D.T."/>
        </authorList>
    </citation>
    <scope>NUCLEOTIDE SEQUENCE [LARGE SCALE GENOMIC DNA]</scope>
    <source>
        <strain evidence="6 7">DSM 3696</strain>
    </source>
</reference>
<gene>
    <name evidence="6" type="ORF">G3N56_13740</name>
</gene>
<dbReference type="GO" id="GO:0030288">
    <property type="term" value="C:outer membrane-bounded periplasmic space"/>
    <property type="evidence" value="ECO:0007669"/>
    <property type="project" value="UniProtKB-ARBA"/>
</dbReference>
<evidence type="ECO:0000259" key="5">
    <source>
        <dbReference type="Pfam" id="PF00496"/>
    </source>
</evidence>
<keyword evidence="2" id="KW-0813">Transport</keyword>
<dbReference type="RefSeq" id="WP_163302876.1">
    <property type="nucleotide sequence ID" value="NZ_JAAGRQ010000062.1"/>
</dbReference>
<evidence type="ECO:0000256" key="4">
    <source>
        <dbReference type="SAM" id="SignalP"/>
    </source>
</evidence>
<evidence type="ECO:0000256" key="3">
    <source>
        <dbReference type="ARBA" id="ARBA00022729"/>
    </source>
</evidence>
<dbReference type="SUPFAM" id="SSF53850">
    <property type="entry name" value="Periplasmic binding protein-like II"/>
    <property type="match status" value="1"/>
</dbReference>
<keyword evidence="3 4" id="KW-0732">Signal</keyword>
<dbReference type="AlphaFoldDB" id="A0A7K3NNM5"/>
<dbReference type="Proteomes" id="UP000469724">
    <property type="component" value="Unassembled WGS sequence"/>
</dbReference>
<evidence type="ECO:0000313" key="6">
    <source>
        <dbReference type="EMBL" id="NDY57794.1"/>
    </source>
</evidence>
<feature type="signal peptide" evidence="4">
    <location>
        <begin position="1"/>
        <end position="28"/>
    </location>
</feature>
<evidence type="ECO:0000313" key="7">
    <source>
        <dbReference type="Proteomes" id="UP000469724"/>
    </source>
</evidence>
<dbReference type="InterPro" id="IPR000914">
    <property type="entry name" value="SBP_5_dom"/>
</dbReference>
<dbReference type="EMBL" id="JAAGRQ010000062">
    <property type="protein sequence ID" value="NDY57794.1"/>
    <property type="molecule type" value="Genomic_DNA"/>
</dbReference>
<evidence type="ECO:0000256" key="1">
    <source>
        <dbReference type="ARBA" id="ARBA00005695"/>
    </source>
</evidence>
<accession>A0A7K3NNM5</accession>